<dbReference type="OrthoDB" id="3352408at2759"/>
<dbReference type="EC" id="7.2.2.3" evidence="20"/>
<dbReference type="InParanoid" id="A0A3N4KT67"/>
<dbReference type="SFLD" id="SFLDG00002">
    <property type="entry name" value="C1.7:_P-type_atpase_like"/>
    <property type="match status" value="1"/>
</dbReference>
<dbReference type="SUPFAM" id="SSF81653">
    <property type="entry name" value="Calcium ATPase, transduction domain A"/>
    <property type="match status" value="1"/>
</dbReference>
<dbReference type="GO" id="GO:0046872">
    <property type="term" value="F:metal ion binding"/>
    <property type="evidence" value="ECO:0007669"/>
    <property type="project" value="UniProtKB-KW"/>
</dbReference>
<evidence type="ECO:0000256" key="11">
    <source>
        <dbReference type="ARBA" id="ARBA00022842"/>
    </source>
</evidence>
<keyword evidence="13" id="KW-1278">Translocase</keyword>
<dbReference type="Gene3D" id="3.40.50.1000">
    <property type="entry name" value="HAD superfamily/HAD-like"/>
    <property type="match status" value="1"/>
</dbReference>
<dbReference type="AlphaFoldDB" id="A0A3N4KT67"/>
<keyword evidence="18" id="KW-0739">Sodium transport</keyword>
<keyword evidence="7 24" id="KW-0812">Transmembrane</keyword>
<dbReference type="InterPro" id="IPR006068">
    <property type="entry name" value="ATPase_P-typ_cation-transptr_C"/>
</dbReference>
<dbReference type="GO" id="GO:0006813">
    <property type="term" value="P:potassium ion transport"/>
    <property type="evidence" value="ECO:0007669"/>
    <property type="project" value="UniProtKB-KW"/>
</dbReference>
<dbReference type="Proteomes" id="UP000277580">
    <property type="component" value="Unassembled WGS sequence"/>
</dbReference>
<protein>
    <recommendedName>
        <fullName evidence="20">P-type Na(+) transporter</fullName>
        <ecNumber evidence="20">7.2.2.3</ecNumber>
    </recommendedName>
</protein>
<evidence type="ECO:0000256" key="18">
    <source>
        <dbReference type="ARBA" id="ARBA00023201"/>
    </source>
</evidence>
<dbReference type="InterPro" id="IPR044492">
    <property type="entry name" value="P_typ_ATPase_HD_dom"/>
</dbReference>
<evidence type="ECO:0000256" key="20">
    <source>
        <dbReference type="ARBA" id="ARBA00035029"/>
    </source>
</evidence>
<dbReference type="InterPro" id="IPR018303">
    <property type="entry name" value="ATPase_P-typ_P_site"/>
</dbReference>
<evidence type="ECO:0000313" key="26">
    <source>
        <dbReference type="EMBL" id="RPB13804.1"/>
    </source>
</evidence>
<keyword evidence="4" id="KW-1003">Cell membrane</keyword>
<evidence type="ECO:0000256" key="3">
    <source>
        <dbReference type="ARBA" id="ARBA00022448"/>
    </source>
</evidence>
<evidence type="ECO:0000256" key="9">
    <source>
        <dbReference type="ARBA" id="ARBA00022741"/>
    </source>
</evidence>
<evidence type="ECO:0000256" key="19">
    <source>
        <dbReference type="ARBA" id="ARBA00035017"/>
    </source>
</evidence>
<evidence type="ECO:0000256" key="17">
    <source>
        <dbReference type="ARBA" id="ARBA00023136"/>
    </source>
</evidence>
<dbReference type="SFLD" id="SFLDS00003">
    <property type="entry name" value="Haloacid_Dehalogenase"/>
    <property type="match status" value="1"/>
</dbReference>
<dbReference type="GO" id="GO:0008554">
    <property type="term" value="F:P-type sodium transporter activity"/>
    <property type="evidence" value="ECO:0007669"/>
    <property type="project" value="UniProtKB-EC"/>
</dbReference>
<comment type="catalytic activity">
    <reaction evidence="22">
        <text>Na(+)(in) + ATP + H2O = Na(+)(out) + ADP + phosphate + H(+)</text>
        <dbReference type="Rhea" id="RHEA:14633"/>
        <dbReference type="ChEBI" id="CHEBI:15377"/>
        <dbReference type="ChEBI" id="CHEBI:15378"/>
        <dbReference type="ChEBI" id="CHEBI:29101"/>
        <dbReference type="ChEBI" id="CHEBI:30616"/>
        <dbReference type="ChEBI" id="CHEBI:43474"/>
        <dbReference type="ChEBI" id="CHEBI:456216"/>
        <dbReference type="EC" id="7.2.2.3"/>
    </reaction>
    <physiologicalReaction direction="left-to-right" evidence="22">
        <dbReference type="Rhea" id="RHEA:14634"/>
    </physiologicalReaction>
</comment>
<keyword evidence="3" id="KW-0813">Transport</keyword>
<dbReference type="FunFam" id="3.40.50.1000:FF:000001">
    <property type="entry name" value="Phospholipid-transporting ATPase IC"/>
    <property type="match status" value="1"/>
</dbReference>
<evidence type="ECO:0000256" key="7">
    <source>
        <dbReference type="ARBA" id="ARBA00022692"/>
    </source>
</evidence>
<feature type="transmembrane region" description="Helical" evidence="24">
    <location>
        <begin position="1007"/>
        <end position="1026"/>
    </location>
</feature>
<feature type="domain" description="Cation-transporting P-type ATPase N-terminal" evidence="25">
    <location>
        <begin position="147"/>
        <end position="221"/>
    </location>
</feature>
<keyword evidence="8" id="KW-0479">Metal-binding</keyword>
<accession>A0A3N4KT67</accession>
<keyword evidence="9" id="KW-0547">Nucleotide-binding</keyword>
<keyword evidence="27" id="KW-1185">Reference proteome</keyword>
<evidence type="ECO:0000256" key="8">
    <source>
        <dbReference type="ARBA" id="ARBA00022723"/>
    </source>
</evidence>
<evidence type="ECO:0000313" key="27">
    <source>
        <dbReference type="Proteomes" id="UP000277580"/>
    </source>
</evidence>
<comment type="subcellular location">
    <subcellularLocation>
        <location evidence="2">Cell membrane</location>
        <topology evidence="2">Multi-pass membrane protein</topology>
    </subcellularLocation>
</comment>
<dbReference type="PANTHER" id="PTHR42861">
    <property type="entry name" value="CALCIUM-TRANSPORTING ATPASE"/>
    <property type="match status" value="1"/>
</dbReference>
<dbReference type="GO" id="GO:0005524">
    <property type="term" value="F:ATP binding"/>
    <property type="evidence" value="ECO:0007669"/>
    <property type="project" value="UniProtKB-KW"/>
</dbReference>
<feature type="transmembrane region" description="Helical" evidence="24">
    <location>
        <begin position="413"/>
        <end position="434"/>
    </location>
</feature>
<evidence type="ECO:0000256" key="24">
    <source>
        <dbReference type="SAM" id="Phobius"/>
    </source>
</evidence>
<dbReference type="Gene3D" id="1.20.1110.10">
    <property type="entry name" value="Calcium-transporting ATPase, transmembrane domain"/>
    <property type="match status" value="1"/>
</dbReference>
<keyword evidence="12" id="KW-0630">Potassium</keyword>
<feature type="transmembrane region" description="Helical" evidence="24">
    <location>
        <begin position="440"/>
        <end position="466"/>
    </location>
</feature>
<organism evidence="26 27">
    <name type="scientific">Morchella conica CCBAS932</name>
    <dbReference type="NCBI Taxonomy" id="1392247"/>
    <lineage>
        <taxon>Eukaryota</taxon>
        <taxon>Fungi</taxon>
        <taxon>Dikarya</taxon>
        <taxon>Ascomycota</taxon>
        <taxon>Pezizomycotina</taxon>
        <taxon>Pezizomycetes</taxon>
        <taxon>Pezizales</taxon>
        <taxon>Morchellaceae</taxon>
        <taxon>Morchella</taxon>
    </lineage>
</organism>
<comment type="similarity">
    <text evidence="19">Belongs to the cation transport ATPase (P-type) (TC 3.A.3) family. Type IID subfamily.</text>
</comment>
<dbReference type="FunFam" id="2.70.150.10:FF:000160">
    <property type="entry name" value="Sarcoplasmic/endoplasmic reticulum calcium ATPase 1"/>
    <property type="match status" value="1"/>
</dbReference>
<evidence type="ECO:0000256" key="5">
    <source>
        <dbReference type="ARBA" id="ARBA00022538"/>
    </source>
</evidence>
<feature type="region of interest" description="Disordered" evidence="23">
    <location>
        <begin position="1"/>
        <end position="93"/>
    </location>
</feature>
<reference evidence="26 27" key="1">
    <citation type="journal article" date="2018" name="Nat. Ecol. Evol.">
        <title>Pezizomycetes genomes reveal the molecular basis of ectomycorrhizal truffle lifestyle.</title>
        <authorList>
            <person name="Murat C."/>
            <person name="Payen T."/>
            <person name="Noel B."/>
            <person name="Kuo A."/>
            <person name="Morin E."/>
            <person name="Chen J."/>
            <person name="Kohler A."/>
            <person name="Krizsan K."/>
            <person name="Balestrini R."/>
            <person name="Da Silva C."/>
            <person name="Montanini B."/>
            <person name="Hainaut M."/>
            <person name="Levati E."/>
            <person name="Barry K.W."/>
            <person name="Belfiori B."/>
            <person name="Cichocki N."/>
            <person name="Clum A."/>
            <person name="Dockter R.B."/>
            <person name="Fauchery L."/>
            <person name="Guy J."/>
            <person name="Iotti M."/>
            <person name="Le Tacon F."/>
            <person name="Lindquist E.A."/>
            <person name="Lipzen A."/>
            <person name="Malagnac F."/>
            <person name="Mello A."/>
            <person name="Molinier V."/>
            <person name="Miyauchi S."/>
            <person name="Poulain J."/>
            <person name="Riccioni C."/>
            <person name="Rubini A."/>
            <person name="Sitrit Y."/>
            <person name="Splivallo R."/>
            <person name="Traeger S."/>
            <person name="Wang M."/>
            <person name="Zifcakova L."/>
            <person name="Wipf D."/>
            <person name="Zambonelli A."/>
            <person name="Paolocci F."/>
            <person name="Nowrousian M."/>
            <person name="Ottonello S."/>
            <person name="Baldrian P."/>
            <person name="Spatafora J.W."/>
            <person name="Henrissat B."/>
            <person name="Nagy L.G."/>
            <person name="Aury J.M."/>
            <person name="Wincker P."/>
            <person name="Grigoriev I.V."/>
            <person name="Bonfante P."/>
            <person name="Martin F.M."/>
        </authorList>
    </citation>
    <scope>NUCLEOTIDE SEQUENCE [LARGE SCALE GENOMIC DNA]</scope>
    <source>
        <strain evidence="26 27">CCBAS932</strain>
    </source>
</reference>
<evidence type="ECO:0000256" key="10">
    <source>
        <dbReference type="ARBA" id="ARBA00022840"/>
    </source>
</evidence>
<dbReference type="SUPFAM" id="SSF81660">
    <property type="entry name" value="Metal cation-transporting ATPase, ATP-binding domain N"/>
    <property type="match status" value="1"/>
</dbReference>
<name>A0A3N4KT67_9PEZI</name>
<keyword evidence="15" id="KW-0915">Sodium</keyword>
<dbReference type="Gene3D" id="2.70.150.10">
    <property type="entry name" value="Calcium-transporting ATPase, cytoplasmic transduction domain A"/>
    <property type="match status" value="1"/>
</dbReference>
<evidence type="ECO:0000256" key="1">
    <source>
        <dbReference type="ARBA" id="ARBA00001946"/>
    </source>
</evidence>
<evidence type="ECO:0000256" key="6">
    <source>
        <dbReference type="ARBA" id="ARBA00022553"/>
    </source>
</evidence>
<evidence type="ECO:0000256" key="16">
    <source>
        <dbReference type="ARBA" id="ARBA00023065"/>
    </source>
</evidence>
<dbReference type="EMBL" id="ML119121">
    <property type="protein sequence ID" value="RPB13804.1"/>
    <property type="molecule type" value="Genomic_DNA"/>
</dbReference>
<comment type="catalytic activity">
    <reaction evidence="21">
        <text>K(+)(in) + ATP + H2O = K(+)(out) + ADP + phosphate + H(+)</text>
        <dbReference type="Rhea" id="RHEA:75815"/>
        <dbReference type="ChEBI" id="CHEBI:15377"/>
        <dbReference type="ChEBI" id="CHEBI:15378"/>
        <dbReference type="ChEBI" id="CHEBI:29103"/>
        <dbReference type="ChEBI" id="CHEBI:30616"/>
        <dbReference type="ChEBI" id="CHEBI:43474"/>
        <dbReference type="ChEBI" id="CHEBI:456216"/>
    </reaction>
</comment>
<evidence type="ECO:0000256" key="13">
    <source>
        <dbReference type="ARBA" id="ARBA00022967"/>
    </source>
</evidence>
<evidence type="ECO:0000256" key="15">
    <source>
        <dbReference type="ARBA" id="ARBA00023053"/>
    </source>
</evidence>
<evidence type="ECO:0000256" key="21">
    <source>
        <dbReference type="ARBA" id="ARBA00048599"/>
    </source>
</evidence>
<dbReference type="FunFam" id="1.20.1110.10:FF:000015">
    <property type="entry name" value="Sodium ion P-type ATPase"/>
    <property type="match status" value="1"/>
</dbReference>
<keyword evidence="14 24" id="KW-1133">Transmembrane helix</keyword>
<dbReference type="Gene3D" id="3.40.1110.10">
    <property type="entry name" value="Calcium-transporting ATPase, cytoplasmic domain N"/>
    <property type="match status" value="1"/>
</dbReference>
<keyword evidence="6" id="KW-0597">Phosphoprotein</keyword>
<feature type="transmembrane region" description="Helical" evidence="24">
    <location>
        <begin position="966"/>
        <end position="987"/>
    </location>
</feature>
<dbReference type="PRINTS" id="PR00120">
    <property type="entry name" value="HATPASE"/>
</dbReference>
<dbReference type="InterPro" id="IPR008250">
    <property type="entry name" value="ATPase_P-typ_transduc_dom_A_sf"/>
</dbReference>
<feature type="transmembrane region" description="Helical" evidence="24">
    <location>
        <begin position="919"/>
        <end position="936"/>
    </location>
</feature>
<feature type="transmembrane region" description="Helical" evidence="24">
    <location>
        <begin position="882"/>
        <end position="904"/>
    </location>
</feature>
<dbReference type="InterPro" id="IPR001757">
    <property type="entry name" value="P_typ_ATPase"/>
</dbReference>
<keyword evidence="16" id="KW-0406">Ion transport</keyword>
<dbReference type="PROSITE" id="PS00154">
    <property type="entry name" value="ATPASE_E1_E2"/>
    <property type="match status" value="1"/>
</dbReference>
<proteinExistence type="inferred from homology"/>
<dbReference type="NCBIfam" id="TIGR01523">
    <property type="entry name" value="ATPase-IID_K-Na"/>
    <property type="match status" value="1"/>
</dbReference>
<evidence type="ECO:0000256" key="23">
    <source>
        <dbReference type="SAM" id="MobiDB-lite"/>
    </source>
</evidence>
<sequence length="1158" mass="123357">MVNPTSLSASPAASPSTLQHSSGVNHTSIADEGCNDDPPPILSPPVGNSAGGVPSNLPDDRSGSSSNTIPNTSYLTPGGSNGSNNTTTSVGGHPGSRVYDYGFSGKPLPATAASSPIYDSTPSGQSSTTAVNTITANSTVGSFDGVAPHAASVEAVSSLLKVDLKNGLTTQDAKARLEKDGMNSLTSDKGVTWYSVLLRQVSNSLTLVLLIAMAASYGMFDFIEGSVITAVIVLNIVIGFVQDWKAEKTMQSLQSLSAPIASVIRNNGHVEKIKAEEIVPGDIVKIVVGDVVPADLRLFEGMNFETNEALLTGESLPVAKTPLMTLPHADFPLGDRTNMAYASSTVSKGRAVGIAVATGMNSEVGKIAELLRGKRDEDAGKGFFGKAFGKFKRGGKNILGLVGTPLQVKLSKFALLLFGFAILLAIIVFSAAKWKITDEVLIYGICVAVAVIPESLIAVLTITMAVGTKTMAKGHVIVRKMQALEAVGGVTNICSDKTGTLTQGKMIARKAYIPGLDGMLTVNGASSPFDPNSGNCTIGDTVIDGGFVAKAPALEKFLDAIALCNLSVVRQNEDTSISSEKPAGTWSADGEPTEISLQVLAMRFNHGKPDLIASGNWEQLAEHPFDSTIKRMSVVYKNTGSNTVEAFMKGAGEVVIPTLNLPESEKAEIMNLVERLAGEGLRVLCTAHKTLPSSEKSVIDNRASVESGMSFVGLVGLYDPPRLETFDAVRKCKVAGVKVHMLTGDHIRTATAIAHEVGILSPAIPASQANTIVMTAGQFDAMSEEDIDRLEALPLVIARCSPATKVRMVEALHRRGAFCVMTGDGVNDSPALKRADVGIAMGLSGSDVAKDASDLVLTDDNFASIVRAVEEGRRLFDNIQKFIMHLLISNISQVVLLLIGLAFADSSGVSVFPLSPLEILWVNMITSSFLALGLGLEEAQPDIMTRPPHDLRAGVFTWEVIIDKMIYGVFMGVLCLVSFVIVIYGYGNGNLGHGCNHAFNDTCVDVFRARATVFAVLSFLLLLTAWEVKHFSRSLFNLDPARHRGPFSIIHTLWYNQFLFWAVFAGFVITFPVIYIPTFNTVVFKHMAITWEWGVVVGCSATYLALVESWKAIKRWKKIGSAKFLNRVQADLEEGLESGVASGRSSRSGTIVEDQTKM</sequence>
<evidence type="ECO:0000259" key="25">
    <source>
        <dbReference type="SMART" id="SM00831"/>
    </source>
</evidence>
<dbReference type="PRINTS" id="PR00119">
    <property type="entry name" value="CATATPASE"/>
</dbReference>
<dbReference type="InterPro" id="IPR023298">
    <property type="entry name" value="ATPase_P-typ_TM_dom_sf"/>
</dbReference>
<dbReference type="Pfam" id="PF13246">
    <property type="entry name" value="Cation_ATPase"/>
    <property type="match status" value="1"/>
</dbReference>
<dbReference type="Pfam" id="PF00122">
    <property type="entry name" value="E1-E2_ATPase"/>
    <property type="match status" value="1"/>
</dbReference>
<keyword evidence="5" id="KW-0633">Potassium transport</keyword>
<evidence type="ECO:0000256" key="14">
    <source>
        <dbReference type="ARBA" id="ARBA00022989"/>
    </source>
</evidence>
<dbReference type="SUPFAM" id="SSF56784">
    <property type="entry name" value="HAD-like"/>
    <property type="match status" value="1"/>
</dbReference>
<dbReference type="FunFam" id="3.40.50.1000:FF:000047">
    <property type="entry name" value="Sodium P-type ATPase"/>
    <property type="match status" value="1"/>
</dbReference>
<evidence type="ECO:0000256" key="12">
    <source>
        <dbReference type="ARBA" id="ARBA00022958"/>
    </source>
</evidence>
<dbReference type="SFLD" id="SFLDF00027">
    <property type="entry name" value="p-type_atpase"/>
    <property type="match status" value="1"/>
</dbReference>
<dbReference type="Pfam" id="PF00689">
    <property type="entry name" value="Cation_ATPase_C"/>
    <property type="match status" value="1"/>
</dbReference>
<feature type="transmembrane region" description="Helical" evidence="24">
    <location>
        <begin position="226"/>
        <end position="244"/>
    </location>
</feature>
<feature type="transmembrane region" description="Helical" evidence="24">
    <location>
        <begin position="1088"/>
        <end position="1107"/>
    </location>
</feature>
<comment type="cofactor">
    <cofactor evidence="1">
        <name>Mg(2+)</name>
        <dbReference type="ChEBI" id="CHEBI:18420"/>
    </cofactor>
</comment>
<dbReference type="NCBIfam" id="TIGR01494">
    <property type="entry name" value="ATPase_P-type"/>
    <property type="match status" value="3"/>
</dbReference>
<keyword evidence="11" id="KW-0460">Magnesium</keyword>
<dbReference type="InterPro" id="IPR059000">
    <property type="entry name" value="ATPase_P-type_domA"/>
</dbReference>
<keyword evidence="17 24" id="KW-0472">Membrane</keyword>
<dbReference type="SUPFAM" id="SSF81665">
    <property type="entry name" value="Calcium ATPase, transmembrane domain M"/>
    <property type="match status" value="1"/>
</dbReference>
<dbReference type="GO" id="GO:0005886">
    <property type="term" value="C:plasma membrane"/>
    <property type="evidence" value="ECO:0007669"/>
    <property type="project" value="UniProtKB-SubCell"/>
</dbReference>
<gene>
    <name evidence="26" type="ORF">P167DRAFT_534791</name>
</gene>
<dbReference type="InterPro" id="IPR004014">
    <property type="entry name" value="ATPase_P-typ_cation-transptr_N"/>
</dbReference>
<dbReference type="STRING" id="1392247.A0A3N4KT67"/>
<evidence type="ECO:0000256" key="4">
    <source>
        <dbReference type="ARBA" id="ARBA00022475"/>
    </source>
</evidence>
<dbReference type="GO" id="GO:0016887">
    <property type="term" value="F:ATP hydrolysis activity"/>
    <property type="evidence" value="ECO:0007669"/>
    <property type="project" value="InterPro"/>
</dbReference>
<feature type="compositionally biased region" description="Polar residues" evidence="23">
    <location>
        <begin position="19"/>
        <end position="28"/>
    </location>
</feature>
<dbReference type="Pfam" id="PF00690">
    <property type="entry name" value="Cation_ATPase_N"/>
    <property type="match status" value="1"/>
</dbReference>
<dbReference type="InterPro" id="IPR006414">
    <property type="entry name" value="P-type_ATPase_IID"/>
</dbReference>
<evidence type="ECO:0000256" key="22">
    <source>
        <dbReference type="ARBA" id="ARBA00049499"/>
    </source>
</evidence>
<dbReference type="InterPro" id="IPR036412">
    <property type="entry name" value="HAD-like_sf"/>
</dbReference>
<feature type="compositionally biased region" description="Low complexity" evidence="23">
    <location>
        <begin position="1"/>
        <end position="18"/>
    </location>
</feature>
<dbReference type="SMART" id="SM00831">
    <property type="entry name" value="Cation_ATPase_N"/>
    <property type="match status" value="1"/>
</dbReference>
<dbReference type="InterPro" id="IPR023299">
    <property type="entry name" value="ATPase_P-typ_cyto_dom_N"/>
</dbReference>
<feature type="compositionally biased region" description="Polar residues" evidence="23">
    <location>
        <begin position="63"/>
        <end position="75"/>
    </location>
</feature>
<dbReference type="InterPro" id="IPR023214">
    <property type="entry name" value="HAD_sf"/>
</dbReference>
<keyword evidence="10" id="KW-0067">ATP-binding</keyword>
<evidence type="ECO:0000256" key="2">
    <source>
        <dbReference type="ARBA" id="ARBA00004651"/>
    </source>
</evidence>
<feature type="transmembrane region" description="Helical" evidence="24">
    <location>
        <begin position="1058"/>
        <end position="1076"/>
    </location>
</feature>